<organism evidence="1 2">
    <name type="scientific">Trifolium pratense</name>
    <name type="common">Red clover</name>
    <dbReference type="NCBI Taxonomy" id="57577"/>
    <lineage>
        <taxon>Eukaryota</taxon>
        <taxon>Viridiplantae</taxon>
        <taxon>Streptophyta</taxon>
        <taxon>Embryophyta</taxon>
        <taxon>Tracheophyta</taxon>
        <taxon>Spermatophyta</taxon>
        <taxon>Magnoliopsida</taxon>
        <taxon>eudicotyledons</taxon>
        <taxon>Gunneridae</taxon>
        <taxon>Pentapetalae</taxon>
        <taxon>rosids</taxon>
        <taxon>fabids</taxon>
        <taxon>Fabales</taxon>
        <taxon>Fabaceae</taxon>
        <taxon>Papilionoideae</taxon>
        <taxon>50 kb inversion clade</taxon>
        <taxon>NPAAA clade</taxon>
        <taxon>Hologalegina</taxon>
        <taxon>IRL clade</taxon>
        <taxon>Trifolieae</taxon>
        <taxon>Trifolium</taxon>
    </lineage>
</organism>
<accession>A0ACB0L636</accession>
<proteinExistence type="predicted"/>
<keyword evidence="2" id="KW-1185">Reference proteome</keyword>
<dbReference type="EMBL" id="CASHSV030000409">
    <property type="protein sequence ID" value="CAJ2664280.1"/>
    <property type="molecule type" value="Genomic_DNA"/>
</dbReference>
<evidence type="ECO:0000313" key="2">
    <source>
        <dbReference type="Proteomes" id="UP001177021"/>
    </source>
</evidence>
<comment type="caution">
    <text evidence="1">The sequence shown here is derived from an EMBL/GenBank/DDBJ whole genome shotgun (WGS) entry which is preliminary data.</text>
</comment>
<name>A0ACB0L636_TRIPR</name>
<evidence type="ECO:0000313" key="1">
    <source>
        <dbReference type="EMBL" id="CAJ2664280.1"/>
    </source>
</evidence>
<sequence length="208" mass="23464">MRPVQPWKEVYKWTTYYMNAMQNKVMHNSNSTASVCVSIAWKPPINGWVCLNTDGASKDNQVGGCGGLIRECQGNWCGGFSKKLGNCSAYEVELWGVYEGLRLAWERGFKKVELRVDSMVVAYTLKNGSKGSVVGWRLVQQIRRFLELDWEIKICHSYREANKCADALANIGCQQESTLMIYEHCLAQLSSLLLADVMEIATPRLIVV</sequence>
<dbReference type="Proteomes" id="UP001177021">
    <property type="component" value="Unassembled WGS sequence"/>
</dbReference>
<gene>
    <name evidence="1" type="ORF">MILVUS5_LOCUS29531</name>
</gene>
<protein>
    <submittedName>
        <fullName evidence="1">Uncharacterized protein</fullName>
    </submittedName>
</protein>
<reference evidence="1" key="1">
    <citation type="submission" date="2023-10" db="EMBL/GenBank/DDBJ databases">
        <authorList>
            <person name="Rodriguez Cubillos JULIANA M."/>
            <person name="De Vega J."/>
        </authorList>
    </citation>
    <scope>NUCLEOTIDE SEQUENCE</scope>
</reference>